<dbReference type="InterPro" id="IPR029493">
    <property type="entry name" value="RecD2-like_HHH"/>
</dbReference>
<dbReference type="GO" id="GO:0005524">
    <property type="term" value="F:ATP binding"/>
    <property type="evidence" value="ECO:0007669"/>
    <property type="project" value="UniProtKB-KW"/>
</dbReference>
<dbReference type="CDD" id="cd17933">
    <property type="entry name" value="DEXSc_RecD-like"/>
    <property type="match status" value="1"/>
</dbReference>
<sequence>MTVVAQNTTNLRLSVARIVSVAPNGGAVFGGFTEDERPLRVLAGAHVLARLPVIGEAWYVEGELREHEQYGVQLHATSCRPEVPRGRLVARYLCHHPHFAGIGKGKAEELWRHFGDRLASVIAAGDSARLEEVLTAPIASRLIQVWSERLHETELIEHLDAHGIEWRLTTRLLRVWGDAARAMLDSNPYHLLAFTSWPIVDAAAQKLGVSEGDERRLVGAVEAALHARLLQSHTLTDHQTLLGRVKRLLGRQSAEEAIALALAGRAIVGDKAHGYQAIGAAALEHGVERRLNAMLAGEVPAQQSVIAVDSVPRWATGVITEIEAEQGFALNAEQRDAVLLPFKSAVGVLTGGAGVGKTTVLRVIIELANRQALTVFQMALAGRAAQRMAEATNAMASTIAKFIAAARSGKIEVPANSLVVIDEASMLDLPSFYRVLKYLPDGVRLLLVGDPAQLPPIAFGLVFHRLVESARVPKVHLTVVHRQAASSGIPAAAAAVREHRLPAFVPYVGRHSGVSFVQCGADEVMAELRKIAGAWGAEDFQVLSAVNSGKAGVHHINQSFHADACDGEVNPTPYLPGEPVIHLVNDYERGLMNGSLGLVVTVATDGELCLGFEGDLHTFSPAEAREQVELAYAISVHKSQGSQFKRVAVVVGKSRILDHALIYTALTRGVEQVVFVGDRDAFQVAVQSAPLVRQRCVAFSI</sequence>
<dbReference type="Proteomes" id="UP001152766">
    <property type="component" value="Unassembled WGS sequence"/>
</dbReference>
<dbReference type="CDD" id="cd18809">
    <property type="entry name" value="SF1_C_RecD"/>
    <property type="match status" value="1"/>
</dbReference>
<keyword evidence="1" id="KW-0547">Nucleotide-binding</keyword>
<keyword evidence="6" id="KW-1185">Reference proteome</keyword>
<dbReference type="PANTHER" id="PTHR43788:SF6">
    <property type="entry name" value="DNA HELICASE B"/>
    <property type="match status" value="1"/>
</dbReference>
<dbReference type="Gene3D" id="2.30.30.940">
    <property type="match status" value="1"/>
</dbReference>
<protein>
    <submittedName>
        <fullName evidence="5">Exonuclease V</fullName>
    </submittedName>
</protein>
<dbReference type="GO" id="GO:0004527">
    <property type="term" value="F:exonuclease activity"/>
    <property type="evidence" value="ECO:0007669"/>
    <property type="project" value="UniProtKB-KW"/>
</dbReference>
<comment type="caution">
    <text evidence="5">The sequence shown here is derived from an EMBL/GenBank/DDBJ whole genome shotgun (WGS) entry which is preliminary data.</text>
</comment>
<name>A0A9X4LEZ4_9BURK</name>
<evidence type="ECO:0000313" key="5">
    <source>
        <dbReference type="EMBL" id="MDG0861534.1"/>
    </source>
</evidence>
<evidence type="ECO:0000313" key="6">
    <source>
        <dbReference type="Proteomes" id="UP001152766"/>
    </source>
</evidence>
<reference evidence="5" key="1">
    <citation type="submission" date="2019-02" db="EMBL/GenBank/DDBJ databases">
        <title>Draft genome of the type strain Pelomonas aquatica CCUG 52575T.</title>
        <authorList>
            <person name="Gomila M."/>
            <person name="Lalucat J."/>
        </authorList>
    </citation>
    <scope>NUCLEOTIDE SEQUENCE</scope>
    <source>
        <strain evidence="5">CCUG 52575</strain>
    </source>
</reference>
<dbReference type="Gene3D" id="3.40.50.300">
    <property type="entry name" value="P-loop containing nucleotide triphosphate hydrolases"/>
    <property type="match status" value="2"/>
</dbReference>
<dbReference type="EMBL" id="SGUG01000004">
    <property type="protein sequence ID" value="MDG0861534.1"/>
    <property type="molecule type" value="Genomic_DNA"/>
</dbReference>
<dbReference type="PANTHER" id="PTHR43788">
    <property type="entry name" value="DNA2/NAM7 HELICASE FAMILY MEMBER"/>
    <property type="match status" value="1"/>
</dbReference>
<dbReference type="Gene3D" id="1.10.10.2220">
    <property type="match status" value="1"/>
</dbReference>
<keyword evidence="2" id="KW-0067">ATP-binding</keyword>
<dbReference type="GO" id="GO:0009338">
    <property type="term" value="C:exodeoxyribonuclease V complex"/>
    <property type="evidence" value="ECO:0007669"/>
    <property type="project" value="TreeGrafter"/>
</dbReference>
<dbReference type="Pfam" id="PF13538">
    <property type="entry name" value="UvrD_C_2"/>
    <property type="match status" value="1"/>
</dbReference>
<gene>
    <name evidence="5" type="ORF">EXJ73_03480</name>
</gene>
<dbReference type="RefSeq" id="WP_268149348.1">
    <property type="nucleotide sequence ID" value="NZ_JAPPUW010000006.1"/>
</dbReference>
<dbReference type="SUPFAM" id="SSF52540">
    <property type="entry name" value="P-loop containing nucleoside triphosphate hydrolases"/>
    <property type="match status" value="2"/>
</dbReference>
<dbReference type="GO" id="GO:0017116">
    <property type="term" value="F:single-stranded DNA helicase activity"/>
    <property type="evidence" value="ECO:0007669"/>
    <property type="project" value="TreeGrafter"/>
</dbReference>
<feature type="domain" description="ATP-dependent RecD2 DNA helicase-like helix-hairpin-helix" evidence="4">
    <location>
        <begin position="153"/>
        <end position="229"/>
    </location>
</feature>
<dbReference type="Pfam" id="PF13604">
    <property type="entry name" value="AAA_30"/>
    <property type="match status" value="1"/>
</dbReference>
<keyword evidence="5" id="KW-0540">Nuclease</keyword>
<dbReference type="InterPro" id="IPR027417">
    <property type="entry name" value="P-loop_NTPase"/>
</dbReference>
<evidence type="ECO:0000259" key="3">
    <source>
        <dbReference type="Pfam" id="PF13538"/>
    </source>
</evidence>
<feature type="domain" description="UvrD-like helicase C-terminal" evidence="3">
    <location>
        <begin position="630"/>
        <end position="676"/>
    </location>
</feature>
<proteinExistence type="predicted"/>
<dbReference type="InterPro" id="IPR050534">
    <property type="entry name" value="Coronavir_polyprotein_1ab"/>
</dbReference>
<dbReference type="GO" id="GO:0006310">
    <property type="term" value="P:DNA recombination"/>
    <property type="evidence" value="ECO:0007669"/>
    <property type="project" value="TreeGrafter"/>
</dbReference>
<dbReference type="AlphaFoldDB" id="A0A9X4LEZ4"/>
<dbReference type="Pfam" id="PF14490">
    <property type="entry name" value="HHH_RecD2"/>
    <property type="match status" value="1"/>
</dbReference>
<evidence type="ECO:0000259" key="4">
    <source>
        <dbReference type="Pfam" id="PF14490"/>
    </source>
</evidence>
<organism evidence="5 6">
    <name type="scientific">Pelomonas aquatica</name>
    <dbReference type="NCBI Taxonomy" id="431058"/>
    <lineage>
        <taxon>Bacteria</taxon>
        <taxon>Pseudomonadati</taxon>
        <taxon>Pseudomonadota</taxon>
        <taxon>Betaproteobacteria</taxon>
        <taxon>Burkholderiales</taxon>
        <taxon>Sphaerotilaceae</taxon>
        <taxon>Roseateles</taxon>
    </lineage>
</organism>
<keyword evidence="5" id="KW-0269">Exonuclease</keyword>
<keyword evidence="5" id="KW-0378">Hydrolase</keyword>
<evidence type="ECO:0000256" key="1">
    <source>
        <dbReference type="ARBA" id="ARBA00022741"/>
    </source>
</evidence>
<dbReference type="InterPro" id="IPR027785">
    <property type="entry name" value="UvrD-like_helicase_C"/>
</dbReference>
<evidence type="ECO:0000256" key="2">
    <source>
        <dbReference type="ARBA" id="ARBA00022840"/>
    </source>
</evidence>
<accession>A0A9X4LEZ4</accession>